<accession>A0A1H8ZBB2</accession>
<gene>
    <name evidence="1" type="ORF">SAMN05216232_0366</name>
</gene>
<dbReference type="Proteomes" id="UP000198733">
    <property type="component" value="Unassembled WGS sequence"/>
</dbReference>
<dbReference type="EMBL" id="FOEH01000001">
    <property type="protein sequence ID" value="SEP61739.1"/>
    <property type="molecule type" value="Genomic_DNA"/>
</dbReference>
<proteinExistence type="predicted"/>
<organism evidence="1 2">
    <name type="scientific">Virgibacillus subterraneus</name>
    <dbReference type="NCBI Taxonomy" id="621109"/>
    <lineage>
        <taxon>Bacteria</taxon>
        <taxon>Bacillati</taxon>
        <taxon>Bacillota</taxon>
        <taxon>Bacilli</taxon>
        <taxon>Bacillales</taxon>
        <taxon>Bacillaceae</taxon>
        <taxon>Virgibacillus</taxon>
    </lineage>
</organism>
<comment type="caution">
    <text evidence="1">The sequence shown here is derived from an EMBL/GenBank/DDBJ whole genome shotgun (WGS) entry which is preliminary data.</text>
</comment>
<name>A0A1H8ZBB2_9BACI</name>
<protein>
    <submittedName>
        <fullName evidence="1">Uncharacterized protein</fullName>
    </submittedName>
</protein>
<evidence type="ECO:0000313" key="2">
    <source>
        <dbReference type="Proteomes" id="UP000198733"/>
    </source>
</evidence>
<dbReference type="RefSeq" id="WP_092501794.1">
    <property type="nucleotide sequence ID" value="NZ_FOEH01000001.1"/>
</dbReference>
<sequence length="66" mass="7908">MKKNIQLDYKQHYAKALATEDELKEIKAIDFLNYFGELIIKYSNQMENKMKSKREESCHGGQKKFY</sequence>
<evidence type="ECO:0000313" key="1">
    <source>
        <dbReference type="EMBL" id="SEP61739.1"/>
    </source>
</evidence>
<keyword evidence="2" id="KW-1185">Reference proteome</keyword>
<reference evidence="1 2" key="1">
    <citation type="submission" date="2016-10" db="EMBL/GenBank/DDBJ databases">
        <authorList>
            <person name="Varghese N."/>
            <person name="Submissions S."/>
        </authorList>
    </citation>
    <scope>NUCLEOTIDE SEQUENCE [LARGE SCALE GENOMIC DNA]</scope>
    <source>
        <strain evidence="1 2">CGMCC 1.7734</strain>
    </source>
</reference>